<feature type="transmembrane region" description="Helical" evidence="1">
    <location>
        <begin position="14"/>
        <end position="35"/>
    </location>
</feature>
<reference evidence="3 4" key="1">
    <citation type="journal article" date="2014" name="PLoS Genet.">
        <title>Phylogenetically driven sequencing of extremely halophilic archaea reveals strategies for static and dynamic osmo-response.</title>
        <authorList>
            <person name="Becker E.A."/>
            <person name="Seitzer P.M."/>
            <person name="Tritt A."/>
            <person name="Larsen D."/>
            <person name="Krusor M."/>
            <person name="Yao A.I."/>
            <person name="Wu D."/>
            <person name="Madern D."/>
            <person name="Eisen J.A."/>
            <person name="Darling A.E."/>
            <person name="Facciotti M.T."/>
        </authorList>
    </citation>
    <scope>NUCLEOTIDE SEQUENCE [LARGE SCALE GENOMIC DNA]</scope>
    <source>
        <strain evidence="3 4">ATCC BAA-897</strain>
    </source>
</reference>
<evidence type="ECO:0000313" key="3">
    <source>
        <dbReference type="EMBL" id="ELZ88316.1"/>
    </source>
</evidence>
<dbReference type="InterPro" id="IPR003675">
    <property type="entry name" value="Rce1/LyrA-like_dom"/>
</dbReference>
<feature type="transmembrane region" description="Helical" evidence="1">
    <location>
        <begin position="224"/>
        <end position="244"/>
    </location>
</feature>
<dbReference type="RefSeq" id="WP_007276495.1">
    <property type="nucleotide sequence ID" value="NZ_AOLM01000029.1"/>
</dbReference>
<feature type="domain" description="CAAX prenyl protease 2/Lysostaphin resistance protein A-like" evidence="2">
    <location>
        <begin position="132"/>
        <end position="236"/>
    </location>
</feature>
<evidence type="ECO:0000256" key="1">
    <source>
        <dbReference type="SAM" id="Phobius"/>
    </source>
</evidence>
<evidence type="ECO:0000313" key="4">
    <source>
        <dbReference type="Proteomes" id="UP000011508"/>
    </source>
</evidence>
<dbReference type="GO" id="GO:0004175">
    <property type="term" value="F:endopeptidase activity"/>
    <property type="evidence" value="ECO:0007669"/>
    <property type="project" value="UniProtKB-ARBA"/>
</dbReference>
<keyword evidence="4" id="KW-1185">Reference proteome</keyword>
<feature type="transmembrane region" description="Helical" evidence="1">
    <location>
        <begin position="199"/>
        <end position="217"/>
    </location>
</feature>
<proteinExistence type="predicted"/>
<dbReference type="AlphaFoldDB" id="M0HUY9"/>
<dbReference type="EMBL" id="AOLM01000029">
    <property type="protein sequence ID" value="ELZ88316.1"/>
    <property type="molecule type" value="Genomic_DNA"/>
</dbReference>
<keyword evidence="1" id="KW-0472">Membrane</keyword>
<feature type="transmembrane region" description="Helical" evidence="1">
    <location>
        <begin position="250"/>
        <end position="268"/>
    </location>
</feature>
<accession>M0HUY9</accession>
<dbReference type="Pfam" id="PF02517">
    <property type="entry name" value="Rce1-like"/>
    <property type="match status" value="1"/>
</dbReference>
<dbReference type="PANTHER" id="PTHR35797:SF1">
    <property type="entry name" value="PROTEASE"/>
    <property type="match status" value="1"/>
</dbReference>
<name>M0HUY9_9EURY</name>
<comment type="caution">
    <text evidence="3">The sequence shown here is derived from an EMBL/GenBank/DDBJ whole genome shotgun (WGS) entry which is preliminary data.</text>
</comment>
<organism evidence="3 4">
    <name type="scientific">Haloferax sulfurifontis ATCC BAA-897</name>
    <dbReference type="NCBI Taxonomy" id="662480"/>
    <lineage>
        <taxon>Archaea</taxon>
        <taxon>Methanobacteriati</taxon>
        <taxon>Methanobacteriota</taxon>
        <taxon>Stenosarchaea group</taxon>
        <taxon>Halobacteria</taxon>
        <taxon>Halobacteriales</taxon>
        <taxon>Haloferacaceae</taxon>
        <taxon>Haloferax</taxon>
    </lineage>
</organism>
<gene>
    <name evidence="3" type="ORF">C441_19032</name>
</gene>
<dbReference type="OrthoDB" id="28575at2157"/>
<feature type="transmembrane region" description="Helical" evidence="1">
    <location>
        <begin position="47"/>
        <end position="70"/>
    </location>
</feature>
<dbReference type="PANTHER" id="PTHR35797">
    <property type="entry name" value="PROTEASE-RELATED"/>
    <property type="match status" value="1"/>
</dbReference>
<evidence type="ECO:0000259" key="2">
    <source>
        <dbReference type="Pfam" id="PF02517"/>
    </source>
</evidence>
<dbReference type="InterPro" id="IPR042150">
    <property type="entry name" value="MmRce1-like"/>
</dbReference>
<sequence length="286" mass="31804">MTTTDRLETLAQSITPWGFPALYLGWAYLFWTPIFGSETSVWEGTNLLLFLVGGASPLLVGLTMGWLTGGTERVRDLGRRLVDVGRISAKWWLVILVFWPLFNLVTAGAAIALGVTDRPISVVWAILTEPATLGFMLAVGLLFPAIEEIGLRGYYLDRLQERFSPVVAGIINGSTWAAWHAAFVFFPGYYANTSYDPELWWWMPSIVLHTLIFVWVYNNTERSILAVLFIHSSMNLTGEFLGLADEMFSFQLPVLALVVTLLILSGRLSHAAVVPESPADGDREFV</sequence>
<feature type="transmembrane region" description="Helical" evidence="1">
    <location>
        <begin position="91"/>
        <end position="116"/>
    </location>
</feature>
<dbReference type="Proteomes" id="UP000011508">
    <property type="component" value="Unassembled WGS sequence"/>
</dbReference>
<keyword evidence="1" id="KW-0812">Transmembrane</keyword>
<feature type="transmembrane region" description="Helical" evidence="1">
    <location>
        <begin position="122"/>
        <end position="146"/>
    </location>
</feature>
<dbReference type="GO" id="GO:0080120">
    <property type="term" value="P:CAAX-box protein maturation"/>
    <property type="evidence" value="ECO:0007669"/>
    <property type="project" value="UniProtKB-ARBA"/>
</dbReference>
<feature type="transmembrane region" description="Helical" evidence="1">
    <location>
        <begin position="166"/>
        <end position="187"/>
    </location>
</feature>
<protein>
    <submittedName>
        <fullName evidence="3">Abortive infection protein-like protein</fullName>
    </submittedName>
</protein>
<keyword evidence="1" id="KW-1133">Transmembrane helix</keyword>